<dbReference type="InterPro" id="IPR041899">
    <property type="entry name" value="MAGE_WH2"/>
</dbReference>
<evidence type="ECO:0000313" key="10">
    <source>
        <dbReference type="Proteomes" id="UP001177023"/>
    </source>
</evidence>
<keyword evidence="10" id="KW-1185">Reference proteome</keyword>
<dbReference type="InterPro" id="IPR037094">
    <property type="entry name" value="Glyco_hydro_38_cen_sf"/>
</dbReference>
<accession>A0AA36FS44</accession>
<dbReference type="InterPro" id="IPR011330">
    <property type="entry name" value="Glyco_hydro/deAcase_b/a-brl"/>
</dbReference>
<evidence type="ECO:0000256" key="4">
    <source>
        <dbReference type="ARBA" id="ARBA00022801"/>
    </source>
</evidence>
<dbReference type="SMART" id="SM00872">
    <property type="entry name" value="Alpha-mann_mid"/>
    <property type="match status" value="1"/>
</dbReference>
<evidence type="ECO:0000259" key="8">
    <source>
        <dbReference type="SMART" id="SM00872"/>
    </source>
</evidence>
<sequence length="842" mass="94603">MAPARYNGKRDKYDEDLELYKDDDGEPMTMGKLVAMIAQHMLASPGGKSAVKENLLRSFVKVDSVTWECLLKKTNEKLRRSCGYTIVQKDGTLYLTNILPGLPNVENLAEMADAQKGFRFIVLVFLMMERPPSLAKEFGKVPSERMWKFFETLGYSNTEPDEVLGDMKMLINTMINEGLLAVSAKQSGPAPGDDILYEWGPVAVKTISPQMVFDAFLKIHDTNAAQWQQHADKVADWQFRFAKEYKKHSYYDRKRAKPDVPGGTRARAEDAGRRRLSEKPQIEPTAAADVCSWDACNPLATDQSLLNVHLVTHTHDDLGWLMTVDQYYDREVQKIYDTVITEVEKDKSRKFSFAETGFLMRWVEHNQTTVSRLQKLVQNGQIELIGGGWVQNDEAAAHYVDIIDQMTLGLEHLKVLFGPNCSQPKAAWQIDPFGHSREFANLAAQMGYESLYFGRIHYVDRSLRHSTKNNEFNWIGSDEQKTSLLTGALYWDYSPPSGFCFDSGCNDEEIQDDPNQPGYNVVRRAQQFLNYVTEQASHYKTKNVILTMGMDFNYQMAEKWYRNLDKLIKYFNANPSMGLNLLYSTPACYTKAVQKAQPVLTTKSDDFFPYASAQNSYWTGYFTSRPAFKGMIRQASSLLNLGKQLSAHFLLGDDAALETAKRASGLVQHHDAVTGTAKQVVTYDYQQRLHKGMIQLETLATHAIQFATQQTTAPKHQLCLEANETTCAAIFNKASYVATVFNPLGQVSNTVIEIPSYAAQAAVYDYAGQLITGAQVFLAAPSQANAADGAQYTLYVPLQVDPLGFRSIYVDTMAKKGALTVQKPETPLRDATSTLENSVRSA</sequence>
<dbReference type="SUPFAM" id="SSF88713">
    <property type="entry name" value="Glycoside hydrolase/deacetylase"/>
    <property type="match status" value="1"/>
</dbReference>
<dbReference type="CDD" id="cd10810">
    <property type="entry name" value="GH38N_AMII_LAM_like"/>
    <property type="match status" value="1"/>
</dbReference>
<protein>
    <recommendedName>
        <fullName evidence="8">Glycoside hydrolase family 38 central domain-containing protein</fullName>
    </recommendedName>
</protein>
<keyword evidence="4" id="KW-0378">Hydrolase</keyword>
<evidence type="ECO:0000256" key="3">
    <source>
        <dbReference type="ARBA" id="ARBA00022723"/>
    </source>
</evidence>
<dbReference type="AlphaFoldDB" id="A0AA36FS44"/>
<feature type="region of interest" description="Disordered" evidence="7">
    <location>
        <begin position="253"/>
        <end position="281"/>
    </location>
</feature>
<dbReference type="InterPro" id="IPR013780">
    <property type="entry name" value="Glyco_hydro_b"/>
</dbReference>
<reference evidence="9" key="1">
    <citation type="submission" date="2023-06" db="EMBL/GenBank/DDBJ databases">
        <authorList>
            <person name="Delattre M."/>
        </authorList>
    </citation>
    <scope>NUCLEOTIDE SEQUENCE</scope>
    <source>
        <strain evidence="9">AF72</strain>
    </source>
</reference>
<dbReference type="InterPro" id="IPR028995">
    <property type="entry name" value="Glyco_hydro_57/38_cen_sf"/>
</dbReference>
<keyword evidence="5" id="KW-0862">Zinc</keyword>
<feature type="compositionally biased region" description="Basic and acidic residues" evidence="7">
    <location>
        <begin position="266"/>
        <end position="281"/>
    </location>
</feature>
<dbReference type="PANTHER" id="PTHR11607">
    <property type="entry name" value="ALPHA-MANNOSIDASE"/>
    <property type="match status" value="1"/>
</dbReference>
<dbReference type="Gene3D" id="1.20.1270.50">
    <property type="entry name" value="Glycoside hydrolase family 38, central domain"/>
    <property type="match status" value="2"/>
</dbReference>
<dbReference type="InterPro" id="IPR015341">
    <property type="entry name" value="Glyco_hydro_38_cen"/>
</dbReference>
<dbReference type="InterPro" id="IPR011013">
    <property type="entry name" value="Gal_mutarotase_sf_dom"/>
</dbReference>
<dbReference type="Gene3D" id="1.10.10.1210">
    <property type="entry name" value="MAGE homology domain, winged helix WH2 motif"/>
    <property type="match status" value="1"/>
</dbReference>
<dbReference type="SUPFAM" id="SSF74650">
    <property type="entry name" value="Galactose mutarotase-like"/>
    <property type="match status" value="1"/>
</dbReference>
<dbReference type="Proteomes" id="UP001177023">
    <property type="component" value="Unassembled WGS sequence"/>
</dbReference>
<dbReference type="SUPFAM" id="SSF88688">
    <property type="entry name" value="Families 57/38 glycoside transferase middle domain"/>
    <property type="match status" value="1"/>
</dbReference>
<dbReference type="InterPro" id="IPR000602">
    <property type="entry name" value="Glyco_hydro_38_N"/>
</dbReference>
<dbReference type="InterPro" id="IPR050843">
    <property type="entry name" value="Glycosyl_Hydrlase_38"/>
</dbReference>
<dbReference type="Gene3D" id="2.60.40.1180">
    <property type="entry name" value="Golgi alpha-mannosidase II"/>
    <property type="match status" value="1"/>
</dbReference>
<dbReference type="Pfam" id="PF09261">
    <property type="entry name" value="Alpha-mann_mid"/>
    <property type="match status" value="1"/>
</dbReference>
<dbReference type="FunFam" id="1.20.1270.50:FF:000002">
    <property type="entry name" value="Alpha-mannosidase"/>
    <property type="match status" value="1"/>
</dbReference>
<dbReference type="PANTHER" id="PTHR11607:SF3">
    <property type="entry name" value="LYSOSOMAL ALPHA-MANNOSIDASE"/>
    <property type="match status" value="1"/>
</dbReference>
<dbReference type="Gene3D" id="3.20.110.10">
    <property type="entry name" value="Glycoside hydrolase 38, N terminal domain"/>
    <property type="match status" value="1"/>
</dbReference>
<dbReference type="EMBL" id="CATQJA010000950">
    <property type="protein sequence ID" value="CAJ0565026.1"/>
    <property type="molecule type" value="Genomic_DNA"/>
</dbReference>
<comment type="cofactor">
    <cofactor evidence="1">
        <name>Zn(2+)</name>
        <dbReference type="ChEBI" id="CHEBI:29105"/>
    </cofactor>
</comment>
<comment type="similarity">
    <text evidence="2">Belongs to the glycosyl hydrolase 38 family.</text>
</comment>
<dbReference type="InterPro" id="IPR027291">
    <property type="entry name" value="Glyco_hydro_38_N_sf"/>
</dbReference>
<evidence type="ECO:0000256" key="7">
    <source>
        <dbReference type="SAM" id="MobiDB-lite"/>
    </source>
</evidence>
<dbReference type="GO" id="GO:0004559">
    <property type="term" value="F:alpha-mannosidase activity"/>
    <property type="evidence" value="ECO:0007669"/>
    <property type="project" value="InterPro"/>
</dbReference>
<feature type="non-terminal residue" evidence="9">
    <location>
        <position position="842"/>
    </location>
</feature>
<comment type="caution">
    <text evidence="9">The sequence shown here is derived from an EMBL/GenBank/DDBJ whole genome shotgun (WGS) entry which is preliminary data.</text>
</comment>
<feature type="domain" description="Glycoside hydrolase family 38 central" evidence="8">
    <location>
        <begin position="616"/>
        <end position="689"/>
    </location>
</feature>
<dbReference type="GO" id="GO:0005764">
    <property type="term" value="C:lysosome"/>
    <property type="evidence" value="ECO:0007669"/>
    <property type="project" value="TreeGrafter"/>
</dbReference>
<evidence type="ECO:0000256" key="6">
    <source>
        <dbReference type="ARBA" id="ARBA00023295"/>
    </source>
</evidence>
<organism evidence="9 10">
    <name type="scientific">Mesorhabditis spiculigera</name>
    <dbReference type="NCBI Taxonomy" id="96644"/>
    <lineage>
        <taxon>Eukaryota</taxon>
        <taxon>Metazoa</taxon>
        <taxon>Ecdysozoa</taxon>
        <taxon>Nematoda</taxon>
        <taxon>Chromadorea</taxon>
        <taxon>Rhabditida</taxon>
        <taxon>Rhabditina</taxon>
        <taxon>Rhabditomorpha</taxon>
        <taxon>Rhabditoidea</taxon>
        <taxon>Rhabditidae</taxon>
        <taxon>Mesorhabditinae</taxon>
        <taxon>Mesorhabditis</taxon>
    </lineage>
</organism>
<evidence type="ECO:0000313" key="9">
    <source>
        <dbReference type="EMBL" id="CAJ0565026.1"/>
    </source>
</evidence>
<dbReference type="Pfam" id="PF01074">
    <property type="entry name" value="Glyco_hydro_38N"/>
    <property type="match status" value="1"/>
</dbReference>
<evidence type="ECO:0000256" key="5">
    <source>
        <dbReference type="ARBA" id="ARBA00022833"/>
    </source>
</evidence>
<name>A0AA36FS44_9BILA</name>
<keyword evidence="6" id="KW-0326">Glycosidase</keyword>
<dbReference type="GO" id="GO:0006013">
    <property type="term" value="P:mannose metabolic process"/>
    <property type="evidence" value="ECO:0007669"/>
    <property type="project" value="InterPro"/>
</dbReference>
<evidence type="ECO:0000256" key="1">
    <source>
        <dbReference type="ARBA" id="ARBA00001947"/>
    </source>
</evidence>
<keyword evidence="3" id="KW-0479">Metal-binding</keyword>
<dbReference type="FunFam" id="1.20.1270.50:FF:000003">
    <property type="entry name" value="Alpha-mannosidase"/>
    <property type="match status" value="1"/>
</dbReference>
<proteinExistence type="inferred from homology"/>
<gene>
    <name evidence="9" type="ORF">MSPICULIGERA_LOCUS3688</name>
</gene>
<evidence type="ECO:0000256" key="2">
    <source>
        <dbReference type="ARBA" id="ARBA00009792"/>
    </source>
</evidence>
<dbReference type="GO" id="GO:0046872">
    <property type="term" value="F:metal ion binding"/>
    <property type="evidence" value="ECO:0007669"/>
    <property type="project" value="UniProtKB-KW"/>
</dbReference>
<dbReference type="GO" id="GO:0030246">
    <property type="term" value="F:carbohydrate binding"/>
    <property type="evidence" value="ECO:0007669"/>
    <property type="project" value="InterPro"/>
</dbReference>